<dbReference type="STRING" id="1088818.A0A2I0AMN2"/>
<reference evidence="6 7" key="1">
    <citation type="journal article" date="2017" name="Nature">
        <title>The Apostasia genome and the evolution of orchids.</title>
        <authorList>
            <person name="Zhang G.Q."/>
            <person name="Liu K.W."/>
            <person name="Li Z."/>
            <person name="Lohaus R."/>
            <person name="Hsiao Y.Y."/>
            <person name="Niu S.C."/>
            <person name="Wang J.Y."/>
            <person name="Lin Y.C."/>
            <person name="Xu Q."/>
            <person name="Chen L.J."/>
            <person name="Yoshida K."/>
            <person name="Fujiwara S."/>
            <person name="Wang Z.W."/>
            <person name="Zhang Y.Q."/>
            <person name="Mitsuda N."/>
            <person name="Wang M."/>
            <person name="Liu G.H."/>
            <person name="Pecoraro L."/>
            <person name="Huang H.X."/>
            <person name="Xiao X.J."/>
            <person name="Lin M."/>
            <person name="Wu X.Y."/>
            <person name="Wu W.L."/>
            <person name="Chen Y.Y."/>
            <person name="Chang S.B."/>
            <person name="Sakamoto S."/>
            <person name="Ohme-Takagi M."/>
            <person name="Yagi M."/>
            <person name="Zeng S.J."/>
            <person name="Shen C.Y."/>
            <person name="Yeh C.M."/>
            <person name="Luo Y.B."/>
            <person name="Tsai W.C."/>
            <person name="Van de Peer Y."/>
            <person name="Liu Z.J."/>
        </authorList>
    </citation>
    <scope>NUCLEOTIDE SEQUENCE [LARGE SCALE GENOMIC DNA]</scope>
    <source>
        <strain evidence="7">cv. Shenzhen</strain>
        <tissue evidence="6">Stem</tissue>
    </source>
</reference>
<proteinExistence type="predicted"/>
<dbReference type="PANTHER" id="PTHR21389:SF0">
    <property type="entry name" value="ETOPOSIDE-INDUCED PROTEIN 2.4 HOMOLOG"/>
    <property type="match status" value="1"/>
</dbReference>
<name>A0A2I0AMN2_9ASPA</name>
<dbReference type="Pfam" id="PF07264">
    <property type="entry name" value="EI24"/>
    <property type="match status" value="1"/>
</dbReference>
<feature type="transmembrane region" description="Helical" evidence="5">
    <location>
        <begin position="45"/>
        <end position="71"/>
    </location>
</feature>
<evidence type="ECO:0008006" key="8">
    <source>
        <dbReference type="Google" id="ProtNLM"/>
    </source>
</evidence>
<evidence type="ECO:0000313" key="6">
    <source>
        <dbReference type="EMBL" id="PKA56838.1"/>
    </source>
</evidence>
<dbReference type="GO" id="GO:0016236">
    <property type="term" value="P:macroautophagy"/>
    <property type="evidence" value="ECO:0007669"/>
    <property type="project" value="TreeGrafter"/>
</dbReference>
<accession>A0A2I0AMN2</accession>
<keyword evidence="4 5" id="KW-0472">Membrane</keyword>
<keyword evidence="2 5" id="KW-0812">Transmembrane</keyword>
<dbReference type="OrthoDB" id="266518at2759"/>
<organism evidence="6 7">
    <name type="scientific">Apostasia shenzhenica</name>
    <dbReference type="NCBI Taxonomy" id="1088818"/>
    <lineage>
        <taxon>Eukaryota</taxon>
        <taxon>Viridiplantae</taxon>
        <taxon>Streptophyta</taxon>
        <taxon>Embryophyta</taxon>
        <taxon>Tracheophyta</taxon>
        <taxon>Spermatophyta</taxon>
        <taxon>Magnoliopsida</taxon>
        <taxon>Liliopsida</taxon>
        <taxon>Asparagales</taxon>
        <taxon>Orchidaceae</taxon>
        <taxon>Apostasioideae</taxon>
        <taxon>Apostasia</taxon>
    </lineage>
</organism>
<dbReference type="GO" id="GO:0016020">
    <property type="term" value="C:membrane"/>
    <property type="evidence" value="ECO:0007669"/>
    <property type="project" value="UniProtKB-SubCell"/>
</dbReference>
<sequence>MDALSLNSRRAAVLWITGFKEACSLHRVFLFCFRSKALAIRTGQCFLLNGLIFLGSLLMFNSMVVPTLLWILPSQCGQFGSERICDSRTALTLYSFIRLILVEIFYVFWFYPLYVFSIILSTLWYNDIAKHAFDVLRRKGLQIVASSDNVDSPSYQAAQSSKRPGGLEGVVLGIGEQVYSFLLLTFFFIQNSGCCNYVYTLCWHRNQFYA</sequence>
<evidence type="ECO:0000313" key="7">
    <source>
        <dbReference type="Proteomes" id="UP000236161"/>
    </source>
</evidence>
<dbReference type="PANTHER" id="PTHR21389">
    <property type="entry name" value="P53 INDUCED PROTEIN"/>
    <property type="match status" value="1"/>
</dbReference>
<keyword evidence="3 5" id="KW-1133">Transmembrane helix</keyword>
<feature type="transmembrane region" description="Helical" evidence="5">
    <location>
        <begin position="91"/>
        <end position="111"/>
    </location>
</feature>
<evidence type="ECO:0000256" key="4">
    <source>
        <dbReference type="ARBA" id="ARBA00023136"/>
    </source>
</evidence>
<dbReference type="EMBL" id="KZ451969">
    <property type="protein sequence ID" value="PKA56838.1"/>
    <property type="molecule type" value="Genomic_DNA"/>
</dbReference>
<evidence type="ECO:0000256" key="3">
    <source>
        <dbReference type="ARBA" id="ARBA00022989"/>
    </source>
</evidence>
<evidence type="ECO:0000256" key="5">
    <source>
        <dbReference type="SAM" id="Phobius"/>
    </source>
</evidence>
<evidence type="ECO:0000256" key="2">
    <source>
        <dbReference type="ARBA" id="ARBA00022692"/>
    </source>
</evidence>
<dbReference type="Proteomes" id="UP000236161">
    <property type="component" value="Unassembled WGS sequence"/>
</dbReference>
<comment type="subcellular location">
    <subcellularLocation>
        <location evidence="1">Membrane</location>
        <topology evidence="1">Multi-pass membrane protein</topology>
    </subcellularLocation>
</comment>
<dbReference type="GO" id="GO:0005783">
    <property type="term" value="C:endoplasmic reticulum"/>
    <property type="evidence" value="ECO:0007669"/>
    <property type="project" value="TreeGrafter"/>
</dbReference>
<dbReference type="InterPro" id="IPR059112">
    <property type="entry name" value="CysZ/EI24"/>
</dbReference>
<protein>
    <recommendedName>
        <fullName evidence="8">Protein EI24 like</fullName>
    </recommendedName>
</protein>
<dbReference type="AlphaFoldDB" id="A0A2I0AMN2"/>
<gene>
    <name evidence="6" type="ORF">AXF42_Ash002141</name>
</gene>
<keyword evidence="7" id="KW-1185">Reference proteome</keyword>
<evidence type="ECO:0000256" key="1">
    <source>
        <dbReference type="ARBA" id="ARBA00004141"/>
    </source>
</evidence>